<proteinExistence type="predicted"/>
<comment type="caution">
    <text evidence="3">The sequence shown here is derived from an EMBL/GenBank/DDBJ whole genome shotgun (WGS) entry which is preliminary data.</text>
</comment>
<evidence type="ECO:0000256" key="1">
    <source>
        <dbReference type="SAM" id="Coils"/>
    </source>
</evidence>
<feature type="compositionally biased region" description="Basic and acidic residues" evidence="2">
    <location>
        <begin position="241"/>
        <end position="256"/>
    </location>
</feature>
<organism evidence="3 4">
    <name type="scientific">Porcincola intestinalis</name>
    <dbReference type="NCBI Taxonomy" id="2606632"/>
    <lineage>
        <taxon>Bacteria</taxon>
        <taxon>Bacillati</taxon>
        <taxon>Bacillota</taxon>
        <taxon>Clostridia</taxon>
        <taxon>Lachnospirales</taxon>
        <taxon>Lachnospiraceae</taxon>
        <taxon>Porcincola</taxon>
    </lineage>
</organism>
<keyword evidence="4" id="KW-1185">Reference proteome</keyword>
<feature type="coiled-coil region" evidence="1">
    <location>
        <begin position="65"/>
        <end position="124"/>
    </location>
</feature>
<evidence type="ECO:0000313" key="4">
    <source>
        <dbReference type="Proteomes" id="UP000481852"/>
    </source>
</evidence>
<evidence type="ECO:0000256" key="2">
    <source>
        <dbReference type="SAM" id="MobiDB-lite"/>
    </source>
</evidence>
<sequence length="267" mass="31223">MLRELKAQVQKLLKTLKDTIPVIAKAMERVRMKMLILSYQGIRTRSFIQRNKDSLRSIRPRFNRYTEIAAKLKELLTERKALLAEKKELSPLKIGEHRRLSQRIAALTEDVEELKSEKTRILSDLHRADDSEMKEVKKWVTDMETELQKAETVDARFSGELDAALAEYHGLEEKSAGLDQTELWAARLELRPETEKEAASKVQDAYGIKYDPAIMDMARVQVKELSGEKWTFEQKRSIQEVLRKNKAEGHGRENQPQRRRRPREQER</sequence>
<dbReference type="AlphaFoldDB" id="A0A6L5X0Y9"/>
<evidence type="ECO:0000313" key="3">
    <source>
        <dbReference type="EMBL" id="MSS14049.1"/>
    </source>
</evidence>
<name>A0A6L5X0Y9_9FIRM</name>
<gene>
    <name evidence="3" type="ORF">FYJ35_03170</name>
</gene>
<protein>
    <submittedName>
        <fullName evidence="3">Uncharacterized protein</fullName>
    </submittedName>
</protein>
<dbReference type="RefSeq" id="WP_154523038.1">
    <property type="nucleotide sequence ID" value="NZ_VULZ01000002.1"/>
</dbReference>
<keyword evidence="1" id="KW-0175">Coiled coil</keyword>
<feature type="region of interest" description="Disordered" evidence="2">
    <location>
        <begin position="241"/>
        <end position="267"/>
    </location>
</feature>
<accession>A0A6L5X0Y9</accession>
<reference evidence="3 4" key="1">
    <citation type="submission" date="2019-08" db="EMBL/GenBank/DDBJ databases">
        <title>In-depth cultivation of the pig gut microbiome towards novel bacterial diversity and tailored functional studies.</title>
        <authorList>
            <person name="Wylensek D."/>
            <person name="Hitch T.C.A."/>
            <person name="Clavel T."/>
        </authorList>
    </citation>
    <scope>NUCLEOTIDE SEQUENCE [LARGE SCALE GENOMIC DNA]</scope>
    <source>
        <strain evidence="3 4">Oil+RF-744-WCA-WT-11</strain>
    </source>
</reference>
<dbReference type="Proteomes" id="UP000481852">
    <property type="component" value="Unassembled WGS sequence"/>
</dbReference>
<dbReference type="EMBL" id="VULZ01000002">
    <property type="protein sequence ID" value="MSS14049.1"/>
    <property type="molecule type" value="Genomic_DNA"/>
</dbReference>
<feature type="compositionally biased region" description="Basic residues" evidence="2">
    <location>
        <begin position="257"/>
        <end position="267"/>
    </location>
</feature>